<protein>
    <submittedName>
        <fullName evidence="2">BUD13 homolog</fullName>
    </submittedName>
</protein>
<evidence type="ECO:0000313" key="1">
    <source>
        <dbReference type="Proteomes" id="UP000887580"/>
    </source>
</evidence>
<evidence type="ECO:0000313" key="2">
    <source>
        <dbReference type="WBParaSite" id="PS1159_v2.g6172.t1"/>
    </source>
</evidence>
<accession>A0AC35GL92</accession>
<reference evidence="2" key="1">
    <citation type="submission" date="2022-11" db="UniProtKB">
        <authorList>
            <consortium name="WormBaseParasite"/>
        </authorList>
    </citation>
    <scope>IDENTIFICATION</scope>
</reference>
<organism evidence="1 2">
    <name type="scientific">Panagrolaimus sp. PS1159</name>
    <dbReference type="NCBI Taxonomy" id="55785"/>
    <lineage>
        <taxon>Eukaryota</taxon>
        <taxon>Metazoa</taxon>
        <taxon>Ecdysozoa</taxon>
        <taxon>Nematoda</taxon>
        <taxon>Chromadorea</taxon>
        <taxon>Rhabditida</taxon>
        <taxon>Tylenchina</taxon>
        <taxon>Panagrolaimomorpha</taxon>
        <taxon>Panagrolaimoidea</taxon>
        <taxon>Panagrolaimidae</taxon>
        <taxon>Panagrolaimus</taxon>
    </lineage>
</organism>
<dbReference type="WBParaSite" id="PS1159_v2.g6172.t1">
    <property type="protein sequence ID" value="PS1159_v2.g6172.t1"/>
    <property type="gene ID" value="PS1159_v2.g6172"/>
</dbReference>
<sequence>MASADYLKKYYSNDDSKSKKKKKSKKSENHVGMKVVEDDAFIMVKPRSRGMPSDEEEIDETEEEIREKQKIAEKLKFRADTFQPVEDIPTTNKNGERRKQRHDSDNDATPPRRRQRHDSDTSPPRRKRHDSDRDASPPRRNRRHDSDREETPPRRRQRHDSDTSPPRRKLQDSDRDASPARRRTNRDESPPRRRGRHNSDTSPPRRKTHDSDRDESPPRRTIKRELDSSPPRRNHRSSPQRNDRKDPVVIRKRSPPSPTQFNDDRRTKTLDGKKAGLVSAKEMQKELGEHRKREVNAMEGLDDDLTGRFAETKIRTKLTGKNRKGTKEDEEKKAREEKKNNELKEKYEKWNRGITQLKQREAQLKEEERVMKEGFSRYADDEAMNEHLKDELLAEDPMAPLISKKREKIEIRKGLVYPSYKGHWPPNRYNIAPGYRWDGVNRSNGFEAQLSLAANNRKADEEAAYRAITECAE</sequence>
<dbReference type="Proteomes" id="UP000887580">
    <property type="component" value="Unplaced"/>
</dbReference>
<name>A0AC35GL92_9BILA</name>
<proteinExistence type="predicted"/>